<dbReference type="GO" id="GO:0005829">
    <property type="term" value="C:cytosol"/>
    <property type="evidence" value="ECO:0007669"/>
    <property type="project" value="TreeGrafter"/>
</dbReference>
<dbReference type="Pfam" id="PF01656">
    <property type="entry name" value="CbiA"/>
    <property type="match status" value="1"/>
</dbReference>
<sequence>MAFLLLHIAHDSGTFDMAVPDDEPVAALMPRVLAAAGLDPGSGLHWTLQSPGASALDGSATLLGASVGAGATLLLVAEPSPAASLNGANLPPAPLHVPPPPAIGAVHSSEPSAMPFQRTRDALPRRSSGAARIGLSVGAVLNPGRLERVSLANDLDSGPSPAALTRERRQGPIARARSNWAATNYIAALEDSIVGPRLIRCATIAVMSPKGGVGKTTVTTLLGMLLAQLRRDRIVAIDTNPDYGSLGRTLAPTHNVFVDDLLEVLDHPALTVTQLDTSLGRAQHGLLVLPAPTAPERMAKLDEEAYRRVIDRLQKMVAVIVLDCGTGLWEPAARAALAAADQIVLVSDAEPATASLVAEASQQLRLTNIPVTLVVNKMHGAGRLDVERFAHAIDWAQGLITMTDEPAAAASIATANFSWDRAPRSWRIAARELASVIAADWERLGLTL</sequence>
<dbReference type="EMBL" id="JAEKNN010000046">
    <property type="protein sequence ID" value="MBJ7609509.1"/>
    <property type="molecule type" value="Genomic_DNA"/>
</dbReference>
<dbReference type="Gene3D" id="3.10.20.90">
    <property type="entry name" value="Phosphatidylinositol 3-kinase Catalytic Subunit, Chain A, domain 1"/>
    <property type="match status" value="1"/>
</dbReference>
<dbReference type="SUPFAM" id="SSF52540">
    <property type="entry name" value="P-loop containing nucleoside triphosphate hydrolases"/>
    <property type="match status" value="1"/>
</dbReference>
<dbReference type="InterPro" id="IPR027417">
    <property type="entry name" value="P-loop_NTPase"/>
</dbReference>
<dbReference type="GO" id="GO:0016887">
    <property type="term" value="F:ATP hydrolysis activity"/>
    <property type="evidence" value="ECO:0007669"/>
    <property type="project" value="TreeGrafter"/>
</dbReference>
<evidence type="ECO:0000259" key="1">
    <source>
        <dbReference type="Pfam" id="PF01656"/>
    </source>
</evidence>
<comment type="caution">
    <text evidence="2">The sequence shown here is derived from an EMBL/GenBank/DDBJ whole genome shotgun (WGS) entry which is preliminary data.</text>
</comment>
<dbReference type="InterPro" id="IPR024962">
    <property type="entry name" value="YukD-like"/>
</dbReference>
<evidence type="ECO:0000313" key="3">
    <source>
        <dbReference type="Proteomes" id="UP000614410"/>
    </source>
</evidence>
<reference evidence="2 3" key="1">
    <citation type="submission" date="2020-10" db="EMBL/GenBank/DDBJ databases">
        <title>Ca. Dormibacterota MAGs.</title>
        <authorList>
            <person name="Montgomery K."/>
        </authorList>
    </citation>
    <scope>NUCLEOTIDE SEQUENCE [LARGE SCALE GENOMIC DNA]</scope>
    <source>
        <strain evidence="2">Mitchell_Peninsula_5</strain>
    </source>
</reference>
<dbReference type="AlphaFoldDB" id="A0A934KFF9"/>
<dbReference type="Pfam" id="PF08817">
    <property type="entry name" value="YukD"/>
    <property type="match status" value="1"/>
</dbReference>
<dbReference type="GO" id="GO:0051782">
    <property type="term" value="P:negative regulation of cell division"/>
    <property type="evidence" value="ECO:0007669"/>
    <property type="project" value="TreeGrafter"/>
</dbReference>
<proteinExistence type="predicted"/>
<organism evidence="2 3">
    <name type="scientific">Candidatus Amunia macphersoniae</name>
    <dbReference type="NCBI Taxonomy" id="3127014"/>
    <lineage>
        <taxon>Bacteria</taxon>
        <taxon>Bacillati</taxon>
        <taxon>Candidatus Dormiibacterota</taxon>
        <taxon>Candidatus Dormibacteria</taxon>
        <taxon>Candidatus Aeolococcales</taxon>
        <taxon>Candidatus Aeolococcaceae</taxon>
        <taxon>Candidatus Amunia</taxon>
    </lineage>
</organism>
<name>A0A934KFF9_9BACT</name>
<dbReference type="PANTHER" id="PTHR43384:SF14">
    <property type="entry name" value="ESX-1 SECRETION-ASSOCIATED PROTEIN ESPI"/>
    <property type="match status" value="1"/>
</dbReference>
<gene>
    <name evidence="2" type="ORF">JF887_08805</name>
</gene>
<dbReference type="GO" id="GO:0009898">
    <property type="term" value="C:cytoplasmic side of plasma membrane"/>
    <property type="evidence" value="ECO:0007669"/>
    <property type="project" value="TreeGrafter"/>
</dbReference>
<dbReference type="InterPro" id="IPR002586">
    <property type="entry name" value="CobQ/CobB/MinD/ParA_Nub-bd_dom"/>
</dbReference>
<protein>
    <submittedName>
        <fullName evidence="2">AAA family ATPase</fullName>
    </submittedName>
</protein>
<dbReference type="Proteomes" id="UP000614410">
    <property type="component" value="Unassembled WGS sequence"/>
</dbReference>
<dbReference type="InterPro" id="IPR050625">
    <property type="entry name" value="ParA/MinD_ATPase"/>
</dbReference>
<evidence type="ECO:0000313" key="2">
    <source>
        <dbReference type="EMBL" id="MBJ7609509.1"/>
    </source>
</evidence>
<dbReference type="GO" id="GO:0005524">
    <property type="term" value="F:ATP binding"/>
    <property type="evidence" value="ECO:0007669"/>
    <property type="project" value="TreeGrafter"/>
</dbReference>
<accession>A0A934KFF9</accession>
<dbReference type="Gene3D" id="3.40.50.300">
    <property type="entry name" value="P-loop containing nucleotide triphosphate hydrolases"/>
    <property type="match status" value="1"/>
</dbReference>
<feature type="domain" description="CobQ/CobB/MinD/ParA nucleotide binding" evidence="1">
    <location>
        <begin position="204"/>
        <end position="309"/>
    </location>
</feature>
<dbReference type="PANTHER" id="PTHR43384">
    <property type="entry name" value="SEPTUM SITE-DETERMINING PROTEIN MIND HOMOLOG, CHLOROPLASTIC-RELATED"/>
    <property type="match status" value="1"/>
</dbReference>